<evidence type="ECO:0000256" key="2">
    <source>
        <dbReference type="ARBA" id="ARBA00023239"/>
    </source>
</evidence>
<dbReference type="PANTHER" id="PTHR22789">
    <property type="entry name" value="FUCULOSE PHOSPHATE ALDOLASE"/>
    <property type="match status" value="1"/>
</dbReference>
<dbReference type="Proteomes" id="UP000000845">
    <property type="component" value="Chromosome"/>
</dbReference>
<dbReference type="InterPro" id="IPR050197">
    <property type="entry name" value="Aldolase_class_II_sugar_metab"/>
</dbReference>
<gene>
    <name evidence="4" type="ordered locus">Sterm_1736</name>
</gene>
<dbReference type="InterPro" id="IPR036409">
    <property type="entry name" value="Aldolase_II/adducin_N_sf"/>
</dbReference>
<reference evidence="5" key="1">
    <citation type="submission" date="2009-09" db="EMBL/GenBank/DDBJ databases">
        <title>The complete chromosome of Sebaldella termitidis ATCC 33386.</title>
        <authorList>
            <consortium name="US DOE Joint Genome Institute (JGI-PGF)"/>
            <person name="Lucas S."/>
            <person name="Copeland A."/>
            <person name="Lapidus A."/>
            <person name="Glavina del Rio T."/>
            <person name="Dalin E."/>
            <person name="Tice H."/>
            <person name="Bruce D."/>
            <person name="Goodwin L."/>
            <person name="Pitluck S."/>
            <person name="Kyrpides N."/>
            <person name="Mavromatis K."/>
            <person name="Ivanova N."/>
            <person name="Mikhailova N."/>
            <person name="Sims D."/>
            <person name="Meincke L."/>
            <person name="Brettin T."/>
            <person name="Detter J.C."/>
            <person name="Han C."/>
            <person name="Larimer F."/>
            <person name="Land M."/>
            <person name="Hauser L."/>
            <person name="Markowitz V."/>
            <person name="Cheng J.F."/>
            <person name="Hugenholtz P."/>
            <person name="Woyke T."/>
            <person name="Wu D."/>
            <person name="Eisen J.A."/>
        </authorList>
    </citation>
    <scope>NUCLEOTIDE SEQUENCE [LARGE SCALE GENOMIC DNA]</scope>
    <source>
        <strain evidence="5">ATCC 33386 / NCTC 11300</strain>
    </source>
</reference>
<evidence type="ECO:0000313" key="4">
    <source>
        <dbReference type="EMBL" id="ACZ08594.1"/>
    </source>
</evidence>
<dbReference type="GO" id="GO:0046872">
    <property type="term" value="F:metal ion binding"/>
    <property type="evidence" value="ECO:0007669"/>
    <property type="project" value="UniProtKB-KW"/>
</dbReference>
<keyword evidence="1" id="KW-0479">Metal-binding</keyword>
<evidence type="ECO:0000259" key="3">
    <source>
        <dbReference type="SMART" id="SM01007"/>
    </source>
</evidence>
<organism evidence="4 5">
    <name type="scientific">Sebaldella termitidis (strain ATCC 33386 / NCTC 11300)</name>
    <dbReference type="NCBI Taxonomy" id="526218"/>
    <lineage>
        <taxon>Bacteria</taxon>
        <taxon>Fusobacteriati</taxon>
        <taxon>Fusobacteriota</taxon>
        <taxon>Fusobacteriia</taxon>
        <taxon>Fusobacteriales</taxon>
        <taxon>Leptotrichiaceae</taxon>
        <taxon>Sebaldella</taxon>
    </lineage>
</organism>
<proteinExistence type="predicted"/>
<dbReference type="Pfam" id="PF00596">
    <property type="entry name" value="Aldolase_II"/>
    <property type="match status" value="1"/>
</dbReference>
<protein>
    <submittedName>
        <fullName evidence="4">Class II aldolase/adducin family protein</fullName>
    </submittedName>
</protein>
<dbReference type="EMBL" id="CP001739">
    <property type="protein sequence ID" value="ACZ08594.1"/>
    <property type="molecule type" value="Genomic_DNA"/>
</dbReference>
<dbReference type="GO" id="GO:0019323">
    <property type="term" value="P:pentose catabolic process"/>
    <property type="evidence" value="ECO:0007669"/>
    <property type="project" value="TreeGrafter"/>
</dbReference>
<dbReference type="SMART" id="SM01007">
    <property type="entry name" value="Aldolase_II"/>
    <property type="match status" value="1"/>
</dbReference>
<evidence type="ECO:0000256" key="1">
    <source>
        <dbReference type="ARBA" id="ARBA00022723"/>
    </source>
</evidence>
<dbReference type="KEGG" id="str:Sterm_1736"/>
<dbReference type="InterPro" id="IPR001303">
    <property type="entry name" value="Aldolase_II/adducin_N"/>
</dbReference>
<reference evidence="4 5" key="2">
    <citation type="journal article" date="2010" name="Stand. Genomic Sci.">
        <title>Complete genome sequence of Sebaldella termitidis type strain (NCTC 11300).</title>
        <authorList>
            <person name="Harmon-Smith M."/>
            <person name="Celia L."/>
            <person name="Chertkov O."/>
            <person name="Lapidus A."/>
            <person name="Copeland A."/>
            <person name="Glavina Del Rio T."/>
            <person name="Nolan M."/>
            <person name="Lucas S."/>
            <person name="Tice H."/>
            <person name="Cheng J.F."/>
            <person name="Han C."/>
            <person name="Detter J.C."/>
            <person name="Bruce D."/>
            <person name="Goodwin L."/>
            <person name="Pitluck S."/>
            <person name="Pati A."/>
            <person name="Liolios K."/>
            <person name="Ivanova N."/>
            <person name="Mavromatis K."/>
            <person name="Mikhailova N."/>
            <person name="Chen A."/>
            <person name="Palaniappan K."/>
            <person name="Land M."/>
            <person name="Hauser L."/>
            <person name="Chang Y.J."/>
            <person name="Jeffries C.D."/>
            <person name="Brettin T."/>
            <person name="Goker M."/>
            <person name="Beck B."/>
            <person name="Bristow J."/>
            <person name="Eisen J.A."/>
            <person name="Markowitz V."/>
            <person name="Hugenholtz P."/>
            <person name="Kyrpides N.C."/>
            <person name="Klenk H.P."/>
            <person name="Chen F."/>
        </authorList>
    </citation>
    <scope>NUCLEOTIDE SEQUENCE [LARGE SCALE GENOMIC DNA]</scope>
    <source>
        <strain evidence="5">ATCC 33386 / NCTC 11300</strain>
    </source>
</reference>
<dbReference type="GO" id="GO:0005829">
    <property type="term" value="C:cytosol"/>
    <property type="evidence" value="ECO:0007669"/>
    <property type="project" value="TreeGrafter"/>
</dbReference>
<dbReference type="eggNOG" id="COG0235">
    <property type="taxonomic scope" value="Bacteria"/>
</dbReference>
<evidence type="ECO:0000313" key="5">
    <source>
        <dbReference type="Proteomes" id="UP000000845"/>
    </source>
</evidence>
<keyword evidence="2" id="KW-0456">Lyase</keyword>
<accession>D1AIL0</accession>
<dbReference type="STRING" id="526218.Sterm_1736"/>
<dbReference type="RefSeq" id="WP_012861190.1">
    <property type="nucleotide sequence ID" value="NC_013517.1"/>
</dbReference>
<sequence>MLYQKEREEMCEVVKVMFDRDLTNAAGGNLSERMNKEHFIMTPTLMAQQQLCKLEPEDILVVDKELNVIEGRGKVTREINMHMAIYEVSDSVKTVIHAHPKEAMVFACLGLEIEHLCENTVKLGKVETLPFSTATTEELAKTVKDYMTKRKDELEKHPIAALLNKHGIILADKSGLKAAYDVLERIEYEAYVNIQAKLLRLTEHIDLSDDRKLNYNMEE</sequence>
<keyword evidence="5" id="KW-1185">Reference proteome</keyword>
<feature type="domain" description="Class II aldolase/adducin N-terminal" evidence="3">
    <location>
        <begin position="8"/>
        <end position="194"/>
    </location>
</feature>
<dbReference type="AlphaFoldDB" id="D1AIL0"/>
<name>D1AIL0_SEBTE</name>
<dbReference type="GO" id="GO:0016832">
    <property type="term" value="F:aldehyde-lyase activity"/>
    <property type="evidence" value="ECO:0007669"/>
    <property type="project" value="TreeGrafter"/>
</dbReference>
<dbReference type="Gene3D" id="3.40.225.10">
    <property type="entry name" value="Class II aldolase/adducin N-terminal domain"/>
    <property type="match status" value="1"/>
</dbReference>
<dbReference type="NCBIfam" id="NF004979">
    <property type="entry name" value="PRK06357.1"/>
    <property type="match status" value="1"/>
</dbReference>
<dbReference type="HOGENOM" id="CLU_006033_3_4_0"/>
<dbReference type="PANTHER" id="PTHR22789:SF0">
    <property type="entry name" value="3-OXO-TETRONATE 4-PHOSPHATE DECARBOXYLASE-RELATED"/>
    <property type="match status" value="1"/>
</dbReference>
<dbReference type="SUPFAM" id="SSF53639">
    <property type="entry name" value="AraD/HMP-PK domain-like"/>
    <property type="match status" value="1"/>
</dbReference>